<keyword evidence="3" id="KW-1185">Reference proteome</keyword>
<evidence type="ECO:0000256" key="1">
    <source>
        <dbReference type="SAM" id="MobiDB-lite"/>
    </source>
</evidence>
<feature type="compositionally biased region" description="Basic and acidic residues" evidence="1">
    <location>
        <begin position="67"/>
        <end position="82"/>
    </location>
</feature>
<name>A0ABN9SAA0_9DINO</name>
<sequence length="140" mass="15478">ARAVVLRPRGRPTEGAGGAQEHQFWSNSREESWWDTDWRASPDSGGRGEAVGQPEIWRNPLGGAQQRRVELRAEGRRAEAAERSGGYGNASQSRPPPEPRPGATFTFFSRPSNGRRVTWQGHGPQGGEFQLRPMCELDPS</sequence>
<dbReference type="EMBL" id="CAUYUJ010010225">
    <property type="protein sequence ID" value="CAK0828847.1"/>
    <property type="molecule type" value="Genomic_DNA"/>
</dbReference>
<reference evidence="2" key="1">
    <citation type="submission" date="2023-10" db="EMBL/GenBank/DDBJ databases">
        <authorList>
            <person name="Chen Y."/>
            <person name="Shah S."/>
            <person name="Dougan E. K."/>
            <person name="Thang M."/>
            <person name="Chan C."/>
        </authorList>
    </citation>
    <scope>NUCLEOTIDE SEQUENCE [LARGE SCALE GENOMIC DNA]</scope>
</reference>
<gene>
    <name evidence="2" type="ORF">PCOR1329_LOCUS27979</name>
</gene>
<proteinExistence type="predicted"/>
<accession>A0ABN9SAA0</accession>
<protein>
    <recommendedName>
        <fullName evidence="4">Beta-galactosidase</fullName>
    </recommendedName>
</protein>
<organism evidence="2 3">
    <name type="scientific">Prorocentrum cordatum</name>
    <dbReference type="NCBI Taxonomy" id="2364126"/>
    <lineage>
        <taxon>Eukaryota</taxon>
        <taxon>Sar</taxon>
        <taxon>Alveolata</taxon>
        <taxon>Dinophyceae</taxon>
        <taxon>Prorocentrales</taxon>
        <taxon>Prorocentraceae</taxon>
        <taxon>Prorocentrum</taxon>
    </lineage>
</organism>
<feature type="compositionally biased region" description="Basic and acidic residues" evidence="1">
    <location>
        <begin position="28"/>
        <end position="40"/>
    </location>
</feature>
<comment type="caution">
    <text evidence="2">The sequence shown here is derived from an EMBL/GenBank/DDBJ whole genome shotgun (WGS) entry which is preliminary data.</text>
</comment>
<evidence type="ECO:0008006" key="4">
    <source>
        <dbReference type="Google" id="ProtNLM"/>
    </source>
</evidence>
<feature type="non-terminal residue" evidence="2">
    <location>
        <position position="140"/>
    </location>
</feature>
<evidence type="ECO:0000313" key="2">
    <source>
        <dbReference type="EMBL" id="CAK0828847.1"/>
    </source>
</evidence>
<feature type="non-terminal residue" evidence="2">
    <location>
        <position position="1"/>
    </location>
</feature>
<feature type="region of interest" description="Disordered" evidence="1">
    <location>
        <begin position="1"/>
        <end position="140"/>
    </location>
</feature>
<evidence type="ECO:0000313" key="3">
    <source>
        <dbReference type="Proteomes" id="UP001189429"/>
    </source>
</evidence>
<dbReference type="Proteomes" id="UP001189429">
    <property type="component" value="Unassembled WGS sequence"/>
</dbReference>